<keyword evidence="5" id="KW-1185">Reference proteome</keyword>
<dbReference type="EMBL" id="JAKUMG010000028">
    <property type="protein sequence ID" value="MDI4671561.1"/>
    <property type="molecule type" value="Genomic_DNA"/>
</dbReference>
<sequence length="118" mass="13027">MPLSLKPLSQCKVFIVDDDEMVRLSLGVILEDHFSVDAYSSGQAVLEACEDLLPDLILLDINLPDISGLDICRRLKAKATFENIPIISSLRLTIQGVKMHAGKPELPILLVNPSQHPR</sequence>
<dbReference type="InterPro" id="IPR011006">
    <property type="entry name" value="CheY-like_superfamily"/>
</dbReference>
<dbReference type="SMART" id="SM00448">
    <property type="entry name" value="REC"/>
    <property type="match status" value="1"/>
</dbReference>
<reference evidence="4 5" key="1">
    <citation type="submission" date="2022-02" db="EMBL/GenBank/DDBJ databases">
        <title>Genome analysis of Beneficial Microorganisms for Coral consortium from Pocillopora damicornis.</title>
        <authorList>
            <person name="Rosado P.M."/>
            <person name="Cardoso P.M."/>
            <person name="Rosado J.G."/>
            <person name="Schultz J."/>
            <person name="Rocha U."/>
            <person name="Costa T.K."/>
            <person name="Peixoto R.S."/>
        </authorList>
    </citation>
    <scope>NUCLEOTIDE SEQUENCE [LARGE SCALE GENOMIC DNA]</scope>
    <source>
        <strain evidence="4 5">BMC5</strain>
    </source>
</reference>
<accession>A0ABT6U5W4</accession>
<dbReference type="RefSeq" id="WP_175083570.1">
    <property type="nucleotide sequence ID" value="NZ_JAKUMG010000028.1"/>
</dbReference>
<dbReference type="Gene3D" id="3.40.50.2300">
    <property type="match status" value="1"/>
</dbReference>
<name>A0ABT6U5W4_9GAMM</name>
<dbReference type="PROSITE" id="PS50110">
    <property type="entry name" value="RESPONSE_REGULATORY"/>
    <property type="match status" value="1"/>
</dbReference>
<proteinExistence type="predicted"/>
<dbReference type="Proteomes" id="UP001156974">
    <property type="component" value="Unassembled WGS sequence"/>
</dbReference>
<evidence type="ECO:0000256" key="2">
    <source>
        <dbReference type="PROSITE-ProRule" id="PRU00169"/>
    </source>
</evidence>
<evidence type="ECO:0000259" key="3">
    <source>
        <dbReference type="PROSITE" id="PS50110"/>
    </source>
</evidence>
<evidence type="ECO:0000313" key="5">
    <source>
        <dbReference type="Proteomes" id="UP001156974"/>
    </source>
</evidence>
<dbReference type="SUPFAM" id="SSF52172">
    <property type="entry name" value="CheY-like"/>
    <property type="match status" value="1"/>
</dbReference>
<feature type="modified residue" description="4-aspartylphosphate" evidence="2">
    <location>
        <position position="60"/>
    </location>
</feature>
<gene>
    <name evidence="4" type="ORF">MKZ47_21100</name>
</gene>
<comment type="caution">
    <text evidence="4">The sequence shown here is derived from an EMBL/GenBank/DDBJ whole genome shotgun (WGS) entry which is preliminary data.</text>
</comment>
<evidence type="ECO:0000313" key="4">
    <source>
        <dbReference type="EMBL" id="MDI4671561.1"/>
    </source>
</evidence>
<protein>
    <submittedName>
        <fullName evidence="4">Response regulator</fullName>
    </submittedName>
</protein>
<feature type="domain" description="Response regulatory" evidence="3">
    <location>
        <begin position="12"/>
        <end position="118"/>
    </location>
</feature>
<keyword evidence="1 2" id="KW-0597">Phosphoprotein</keyword>
<dbReference type="Pfam" id="PF00072">
    <property type="entry name" value="Response_reg"/>
    <property type="match status" value="1"/>
</dbReference>
<dbReference type="InterPro" id="IPR050595">
    <property type="entry name" value="Bact_response_regulator"/>
</dbReference>
<evidence type="ECO:0000256" key="1">
    <source>
        <dbReference type="ARBA" id="ARBA00022553"/>
    </source>
</evidence>
<dbReference type="PANTHER" id="PTHR44591:SF3">
    <property type="entry name" value="RESPONSE REGULATORY DOMAIN-CONTAINING PROTEIN"/>
    <property type="match status" value="1"/>
</dbReference>
<dbReference type="InterPro" id="IPR001789">
    <property type="entry name" value="Sig_transdc_resp-reg_receiver"/>
</dbReference>
<dbReference type="PANTHER" id="PTHR44591">
    <property type="entry name" value="STRESS RESPONSE REGULATOR PROTEIN 1"/>
    <property type="match status" value="1"/>
</dbReference>
<organism evidence="4 5">
    <name type="scientific">Pseudoalteromonas shioyasakiensis</name>
    <dbReference type="NCBI Taxonomy" id="1190813"/>
    <lineage>
        <taxon>Bacteria</taxon>
        <taxon>Pseudomonadati</taxon>
        <taxon>Pseudomonadota</taxon>
        <taxon>Gammaproteobacteria</taxon>
        <taxon>Alteromonadales</taxon>
        <taxon>Pseudoalteromonadaceae</taxon>
        <taxon>Pseudoalteromonas</taxon>
    </lineage>
</organism>